<organism evidence="2 3">
    <name type="scientific">Variibacter gotjawalensis</name>
    <dbReference type="NCBI Taxonomy" id="1333996"/>
    <lineage>
        <taxon>Bacteria</taxon>
        <taxon>Pseudomonadati</taxon>
        <taxon>Pseudomonadota</taxon>
        <taxon>Alphaproteobacteria</taxon>
        <taxon>Hyphomicrobiales</taxon>
        <taxon>Nitrobacteraceae</taxon>
        <taxon>Variibacter</taxon>
    </lineage>
</organism>
<dbReference type="Pfam" id="PF03401">
    <property type="entry name" value="TctC"/>
    <property type="match status" value="1"/>
</dbReference>
<keyword evidence="3" id="KW-1185">Reference proteome</keyword>
<dbReference type="SUPFAM" id="SSF53850">
    <property type="entry name" value="Periplasmic binding protein-like II"/>
    <property type="match status" value="1"/>
</dbReference>
<dbReference type="PANTHER" id="PTHR42928:SF5">
    <property type="entry name" value="BLR1237 PROTEIN"/>
    <property type="match status" value="1"/>
</dbReference>
<evidence type="ECO:0000256" key="1">
    <source>
        <dbReference type="ARBA" id="ARBA00006987"/>
    </source>
</evidence>
<accession>A0A0S3PUE4</accession>
<dbReference type="InterPro" id="IPR005064">
    <property type="entry name" value="BUG"/>
</dbReference>
<evidence type="ECO:0000313" key="3">
    <source>
        <dbReference type="Proteomes" id="UP000236884"/>
    </source>
</evidence>
<dbReference type="InterPro" id="IPR042100">
    <property type="entry name" value="Bug_dom1"/>
</dbReference>
<sequence>MIRISRRAALGIGTTFATGIGARCLFAQANPIRGPITLVVPFAAGGATDIVSRLVAKRLSELIGQSVIVENVAGAGGITGATRIARGAPDGSVLLMGTVSTHAINPLMAAKPPYDPLSDFTPVSLVAVVPNVIVVSQKTPAKDIQGLIAWLKTEPGKHTYGSSGNGTPPHLSGELFKSMAGVSMTHVPYRGGGPAMTDLVGGQIPILFDVLSGAAGFIRDSAVRALGITTKVRSPSFPDLPTVAEQGLANYETYTWNAVFAPPGMPEAMSRYLSARFKEAVDDAEIQKRLRELSADPIGSTPEQLTEQVKSEMAKWRPVIESVGLKQN</sequence>
<name>A0A0S3PUE4_9BRAD</name>
<comment type="similarity">
    <text evidence="1">Belongs to the UPF0065 (bug) family.</text>
</comment>
<dbReference type="PIRSF" id="PIRSF017082">
    <property type="entry name" value="YflP"/>
    <property type="match status" value="1"/>
</dbReference>
<dbReference type="AlphaFoldDB" id="A0A0S3PUE4"/>
<dbReference type="EMBL" id="AP014946">
    <property type="protein sequence ID" value="BAT59438.1"/>
    <property type="molecule type" value="Genomic_DNA"/>
</dbReference>
<reference evidence="2 3" key="1">
    <citation type="submission" date="2015-08" db="EMBL/GenBank/DDBJ databases">
        <title>Investigation of the bacterial diversity of lava forest soil.</title>
        <authorList>
            <person name="Lee J.S."/>
        </authorList>
    </citation>
    <scope>NUCLEOTIDE SEQUENCE [LARGE SCALE GENOMIC DNA]</scope>
    <source>
        <strain evidence="2 3">GJW-30</strain>
    </source>
</reference>
<dbReference type="Proteomes" id="UP000236884">
    <property type="component" value="Chromosome"/>
</dbReference>
<dbReference type="PANTHER" id="PTHR42928">
    <property type="entry name" value="TRICARBOXYLATE-BINDING PROTEIN"/>
    <property type="match status" value="1"/>
</dbReference>
<proteinExistence type="inferred from homology"/>
<keyword evidence="2" id="KW-0675">Receptor</keyword>
<dbReference type="RefSeq" id="WP_096354799.1">
    <property type="nucleotide sequence ID" value="NZ_AP014946.1"/>
</dbReference>
<dbReference type="OrthoDB" id="7374750at2"/>
<gene>
    <name evidence="2" type="ORF">GJW-30_1_01971</name>
</gene>
<dbReference type="Gene3D" id="3.40.190.150">
    <property type="entry name" value="Bordetella uptake gene, domain 1"/>
    <property type="match status" value="1"/>
</dbReference>
<dbReference type="KEGG" id="vgo:GJW-30_1_01971"/>
<dbReference type="Gene3D" id="3.40.190.10">
    <property type="entry name" value="Periplasmic binding protein-like II"/>
    <property type="match status" value="1"/>
</dbReference>
<evidence type="ECO:0000313" key="2">
    <source>
        <dbReference type="EMBL" id="BAT59438.1"/>
    </source>
</evidence>
<protein>
    <submittedName>
        <fullName evidence="2">Tripartite tricarboxylate transporter family receptor</fullName>
    </submittedName>
</protein>
<dbReference type="CDD" id="cd13578">
    <property type="entry name" value="PBP2_Bug27"/>
    <property type="match status" value="1"/>
</dbReference>